<protein>
    <submittedName>
        <fullName evidence="1">Uncharacterized protein</fullName>
    </submittedName>
</protein>
<evidence type="ECO:0000313" key="1">
    <source>
        <dbReference type="EMBL" id="MBX62556.1"/>
    </source>
</evidence>
<dbReference type="EMBL" id="GGEC01082072">
    <property type="protein sequence ID" value="MBX62556.1"/>
    <property type="molecule type" value="Transcribed_RNA"/>
</dbReference>
<proteinExistence type="predicted"/>
<reference evidence="1" key="1">
    <citation type="submission" date="2018-02" db="EMBL/GenBank/DDBJ databases">
        <title>Rhizophora mucronata_Transcriptome.</title>
        <authorList>
            <person name="Meera S.P."/>
            <person name="Sreeshan A."/>
            <person name="Augustine A."/>
        </authorList>
    </citation>
    <scope>NUCLEOTIDE SEQUENCE</scope>
    <source>
        <tissue evidence="1">Leaf</tissue>
    </source>
</reference>
<dbReference type="AlphaFoldDB" id="A0A2P2Q6F3"/>
<organism evidence="1">
    <name type="scientific">Rhizophora mucronata</name>
    <name type="common">Asiatic mangrove</name>
    <dbReference type="NCBI Taxonomy" id="61149"/>
    <lineage>
        <taxon>Eukaryota</taxon>
        <taxon>Viridiplantae</taxon>
        <taxon>Streptophyta</taxon>
        <taxon>Embryophyta</taxon>
        <taxon>Tracheophyta</taxon>
        <taxon>Spermatophyta</taxon>
        <taxon>Magnoliopsida</taxon>
        <taxon>eudicotyledons</taxon>
        <taxon>Gunneridae</taxon>
        <taxon>Pentapetalae</taxon>
        <taxon>rosids</taxon>
        <taxon>fabids</taxon>
        <taxon>Malpighiales</taxon>
        <taxon>Rhizophoraceae</taxon>
        <taxon>Rhizophora</taxon>
    </lineage>
</organism>
<name>A0A2P2Q6F3_RHIMU</name>
<accession>A0A2P2Q6F3</accession>
<sequence length="29" mass="3255">MRDILGKLLALKNNYGIRCSKLPDHSNAL</sequence>